<comment type="caution">
    <text evidence="1">The sequence shown here is derived from an EMBL/GenBank/DDBJ whole genome shotgun (WGS) entry which is preliminary data.</text>
</comment>
<dbReference type="Proteomes" id="UP001056778">
    <property type="component" value="Chromosome 2"/>
</dbReference>
<organism evidence="1 2">
    <name type="scientific">Holotrichia oblita</name>
    <name type="common">Chafer beetle</name>
    <dbReference type="NCBI Taxonomy" id="644536"/>
    <lineage>
        <taxon>Eukaryota</taxon>
        <taxon>Metazoa</taxon>
        <taxon>Ecdysozoa</taxon>
        <taxon>Arthropoda</taxon>
        <taxon>Hexapoda</taxon>
        <taxon>Insecta</taxon>
        <taxon>Pterygota</taxon>
        <taxon>Neoptera</taxon>
        <taxon>Endopterygota</taxon>
        <taxon>Coleoptera</taxon>
        <taxon>Polyphaga</taxon>
        <taxon>Scarabaeiformia</taxon>
        <taxon>Scarabaeidae</taxon>
        <taxon>Melolonthinae</taxon>
        <taxon>Holotrichia</taxon>
    </lineage>
</organism>
<sequence>MSFFNNIFGGKKSDKGPTTGEAIQKLRETEDMLIKKQDFLEKKIEQEIVVAKQNASKNKRAAIQALKRKKRYEKQLQQIDGTLSTIEMQREALEGANTNTAVLTTMRQAADALKLANNHLDVDKVHDMMDDIAEQQDVAKEISEAISNPVAFGQDVDEDELEKELEELEQEELEKHLIEIDPTKDNLPAVPQDEVARPSKAKKEKDLDDDMKELEAWAS</sequence>
<protein>
    <submittedName>
        <fullName evidence="1">Charged multivesicular body protein</fullName>
    </submittedName>
</protein>
<keyword evidence="2" id="KW-1185">Reference proteome</keyword>
<evidence type="ECO:0000313" key="2">
    <source>
        <dbReference type="Proteomes" id="UP001056778"/>
    </source>
</evidence>
<gene>
    <name evidence="1" type="ORF">MML48_2g00000686</name>
</gene>
<accession>A0ACB9TQP7</accession>
<evidence type="ECO:0000313" key="1">
    <source>
        <dbReference type="EMBL" id="KAI4469126.1"/>
    </source>
</evidence>
<proteinExistence type="predicted"/>
<reference evidence="1" key="1">
    <citation type="submission" date="2022-04" db="EMBL/GenBank/DDBJ databases">
        <title>Chromosome-scale genome assembly of Holotrichia oblita Faldermann.</title>
        <authorList>
            <person name="Rongchong L."/>
        </authorList>
    </citation>
    <scope>NUCLEOTIDE SEQUENCE</scope>
    <source>
        <strain evidence="1">81SQS9</strain>
    </source>
</reference>
<name>A0ACB9TQP7_HOLOL</name>
<dbReference type="EMBL" id="CM043016">
    <property type="protein sequence ID" value="KAI4469126.1"/>
    <property type="molecule type" value="Genomic_DNA"/>
</dbReference>